<dbReference type="OrthoDB" id="10050400at2759"/>
<gene>
    <name evidence="3" type="ORF">BO70DRAFT_360012</name>
</gene>
<keyword evidence="2" id="KW-0812">Transmembrane</keyword>
<keyword evidence="4" id="KW-1185">Reference proteome</keyword>
<proteinExistence type="predicted"/>
<feature type="compositionally biased region" description="Low complexity" evidence="1">
    <location>
        <begin position="1"/>
        <end position="25"/>
    </location>
</feature>
<dbReference type="GO" id="GO:0051787">
    <property type="term" value="F:misfolded protein binding"/>
    <property type="evidence" value="ECO:0007669"/>
    <property type="project" value="TreeGrafter"/>
</dbReference>
<feature type="transmembrane region" description="Helical" evidence="2">
    <location>
        <begin position="74"/>
        <end position="96"/>
    </location>
</feature>
<dbReference type="GO" id="GO:0006515">
    <property type="term" value="P:protein quality control for misfolded or incompletely synthesized proteins"/>
    <property type="evidence" value="ECO:0007669"/>
    <property type="project" value="TreeGrafter"/>
</dbReference>
<feature type="region of interest" description="Disordered" evidence="1">
    <location>
        <begin position="1"/>
        <end position="43"/>
    </location>
</feature>
<dbReference type="GO" id="GO:0031942">
    <property type="term" value="C:i-AAA complex"/>
    <property type="evidence" value="ECO:0007669"/>
    <property type="project" value="TreeGrafter"/>
</dbReference>
<evidence type="ECO:0000313" key="3">
    <source>
        <dbReference type="EMBL" id="PWY88557.1"/>
    </source>
</evidence>
<dbReference type="PANTHER" id="PTHR28142:SF1">
    <property type="entry name" value="MITOCHONDRIAL INNER MEMBRANE I-AAA PROTEASE SUPERCOMPLEX SUBUNIT MGR3-RELATED"/>
    <property type="match status" value="1"/>
</dbReference>
<keyword evidence="2" id="KW-0472">Membrane</keyword>
<reference evidence="3 4" key="1">
    <citation type="submission" date="2016-12" db="EMBL/GenBank/DDBJ databases">
        <title>The genomes of Aspergillus section Nigri reveals drivers in fungal speciation.</title>
        <authorList>
            <consortium name="DOE Joint Genome Institute"/>
            <person name="Vesth T.C."/>
            <person name="Nybo J."/>
            <person name="Theobald S."/>
            <person name="Brandl J."/>
            <person name="Frisvad J.C."/>
            <person name="Nielsen K.F."/>
            <person name="Lyhne E.K."/>
            <person name="Kogle M.E."/>
            <person name="Kuo A."/>
            <person name="Riley R."/>
            <person name="Clum A."/>
            <person name="Nolan M."/>
            <person name="Lipzen A."/>
            <person name="Salamov A."/>
            <person name="Henrissat B."/>
            <person name="Wiebenga A."/>
            <person name="De Vries R.P."/>
            <person name="Grigoriev I.V."/>
            <person name="Mortensen U.H."/>
            <person name="Andersen M.R."/>
            <person name="Baker S.E."/>
        </authorList>
    </citation>
    <scope>NUCLEOTIDE SEQUENCE [LARGE SCALE GENOMIC DNA]</scope>
    <source>
        <strain evidence="3 4">CBS 117.55</strain>
    </source>
</reference>
<name>A0A317WTP6_9EURO</name>
<dbReference type="PANTHER" id="PTHR28142">
    <property type="entry name" value="MITOCHONDRIAL INNER MEMBRANE I-AAA PROTEASE SUPERCOMPLEX SUBUNIT MGR3-RELATED"/>
    <property type="match status" value="1"/>
</dbReference>
<evidence type="ECO:0000313" key="4">
    <source>
        <dbReference type="Proteomes" id="UP000247233"/>
    </source>
</evidence>
<dbReference type="GeneID" id="37064916"/>
<organism evidence="3 4">
    <name type="scientific">Aspergillus heteromorphus CBS 117.55</name>
    <dbReference type="NCBI Taxonomy" id="1448321"/>
    <lineage>
        <taxon>Eukaryota</taxon>
        <taxon>Fungi</taxon>
        <taxon>Dikarya</taxon>
        <taxon>Ascomycota</taxon>
        <taxon>Pezizomycotina</taxon>
        <taxon>Eurotiomycetes</taxon>
        <taxon>Eurotiomycetidae</taxon>
        <taxon>Eurotiales</taxon>
        <taxon>Aspergillaceae</taxon>
        <taxon>Aspergillus</taxon>
        <taxon>Aspergillus subgen. Circumdati</taxon>
    </lineage>
</organism>
<comment type="caution">
    <text evidence="3">The sequence shown here is derived from an EMBL/GenBank/DDBJ whole genome shotgun (WGS) entry which is preliminary data.</text>
</comment>
<dbReference type="SUPFAM" id="SSF48452">
    <property type="entry name" value="TPR-like"/>
    <property type="match status" value="1"/>
</dbReference>
<protein>
    <recommendedName>
        <fullName evidence="5">TPR domain protein</fullName>
    </recommendedName>
</protein>
<dbReference type="RefSeq" id="XP_025402093.1">
    <property type="nucleotide sequence ID" value="XM_025542679.1"/>
</dbReference>
<evidence type="ECO:0000256" key="2">
    <source>
        <dbReference type="SAM" id="Phobius"/>
    </source>
</evidence>
<feature type="region of interest" description="Disordered" evidence="1">
    <location>
        <begin position="488"/>
        <end position="513"/>
    </location>
</feature>
<dbReference type="VEuPathDB" id="FungiDB:BO70DRAFT_360012"/>
<dbReference type="Gene3D" id="1.25.40.10">
    <property type="entry name" value="Tetratricopeptide repeat domain"/>
    <property type="match status" value="1"/>
</dbReference>
<accession>A0A317WTP6</accession>
<dbReference type="InterPro" id="IPR040201">
    <property type="entry name" value="Mrg3-like"/>
</dbReference>
<sequence>MFRTATRRAASATSSALRNTQQQQHQHQHIPLRPSHLKPTSTPLQTQRRALTYFQRLRRGYDASKKDIWRRNPILLPFAILSVITGAGIFGFVNYIELTQNVPQYSRYPDVVSERLRTAVYYTEIDLNPIKAAQAYQEALKLALENNMHPYCEEVIGIRLQTAMMLEKAGLVKASVQILEGLLAGTTGYVRSQRAAWGSLEKEMAVREEVKRIQEEEQQQQKKEDGPWVVKAKGEEFEDVKGRDRTVDQQEVTVVLESDPLAVRRLDTALRKMVGICMKLAALYASDYMQEEDKAQDRQELAVEISLTEMNRRMKMGLPVGGLSGGEDNWLSLADIATALTELAGLHVGEWHFKLAQPLYLRALDLVCAAEGDETFSPKRITLLSNIATCAAEHAMGEKTDGLFDAARKWARMALDAKAKVTYSDEPELRLQQEEECQFSCCSSFMTLGELSWFQQKYEDATAAYTKAKEIADGLGDKELQKKLKQTLEDVRREEERKTQEAKEKDAREGKKE</sequence>
<keyword evidence="2" id="KW-1133">Transmembrane helix</keyword>
<dbReference type="InterPro" id="IPR011990">
    <property type="entry name" value="TPR-like_helical_dom_sf"/>
</dbReference>
<dbReference type="STRING" id="1448321.A0A317WTP6"/>
<evidence type="ECO:0008006" key="5">
    <source>
        <dbReference type="Google" id="ProtNLM"/>
    </source>
</evidence>
<dbReference type="Proteomes" id="UP000247233">
    <property type="component" value="Unassembled WGS sequence"/>
</dbReference>
<dbReference type="AlphaFoldDB" id="A0A317WTP6"/>
<evidence type="ECO:0000256" key="1">
    <source>
        <dbReference type="SAM" id="MobiDB-lite"/>
    </source>
</evidence>
<dbReference type="EMBL" id="MSFL01000005">
    <property type="protein sequence ID" value="PWY88557.1"/>
    <property type="molecule type" value="Genomic_DNA"/>
</dbReference>